<evidence type="ECO:0000313" key="1">
    <source>
        <dbReference type="EMBL" id="KKT39026.1"/>
    </source>
</evidence>
<dbReference type="EMBL" id="LCHM01000002">
    <property type="protein sequence ID" value="KKT39026.1"/>
    <property type="molecule type" value="Genomic_DNA"/>
</dbReference>
<proteinExistence type="predicted"/>
<dbReference type="AlphaFoldDB" id="A0A0G1GV91"/>
<evidence type="ECO:0000313" key="2">
    <source>
        <dbReference type="Proteomes" id="UP000034617"/>
    </source>
</evidence>
<sequence>MDISSRVNQTQSVGEILQTRNPVNSSNVNNVDKYNSNNVTTLNVNVDLEKKEEQVKYYARELAEKLGDLKNLNFYLKCARENKPDFLYECLSITLIAKREGKITKTPAKYFVGVFKRRSGKK</sequence>
<organism evidence="1 2">
    <name type="scientific">Candidatus Gottesmanbacteria bacterium GW2011_GWB1_44_11c</name>
    <dbReference type="NCBI Taxonomy" id="1618447"/>
    <lineage>
        <taxon>Bacteria</taxon>
        <taxon>Candidatus Gottesmaniibacteriota</taxon>
    </lineage>
</organism>
<comment type="caution">
    <text evidence="1">The sequence shown here is derived from an EMBL/GenBank/DDBJ whole genome shotgun (WGS) entry which is preliminary data.</text>
</comment>
<gene>
    <name evidence="1" type="ORF">UW22_C0002G0002</name>
</gene>
<reference evidence="1 2" key="1">
    <citation type="journal article" date="2015" name="Nature">
        <title>rRNA introns, odd ribosomes, and small enigmatic genomes across a large radiation of phyla.</title>
        <authorList>
            <person name="Brown C.T."/>
            <person name="Hug L.A."/>
            <person name="Thomas B.C."/>
            <person name="Sharon I."/>
            <person name="Castelle C.J."/>
            <person name="Singh A."/>
            <person name="Wilkins M.J."/>
            <person name="Williams K.H."/>
            <person name="Banfield J.F."/>
        </authorList>
    </citation>
    <scope>NUCLEOTIDE SEQUENCE [LARGE SCALE GENOMIC DNA]</scope>
</reference>
<name>A0A0G1GV91_9BACT</name>
<dbReference type="Proteomes" id="UP000034617">
    <property type="component" value="Unassembled WGS sequence"/>
</dbReference>
<protein>
    <submittedName>
        <fullName evidence="1">Uncharacterized protein</fullName>
    </submittedName>
</protein>
<accession>A0A0G1GV91</accession>